<organism evidence="1 2">
    <name type="scientific">Rosa chinensis</name>
    <name type="common">China rose</name>
    <dbReference type="NCBI Taxonomy" id="74649"/>
    <lineage>
        <taxon>Eukaryota</taxon>
        <taxon>Viridiplantae</taxon>
        <taxon>Streptophyta</taxon>
        <taxon>Embryophyta</taxon>
        <taxon>Tracheophyta</taxon>
        <taxon>Spermatophyta</taxon>
        <taxon>Magnoliopsida</taxon>
        <taxon>eudicotyledons</taxon>
        <taxon>Gunneridae</taxon>
        <taxon>Pentapetalae</taxon>
        <taxon>rosids</taxon>
        <taxon>fabids</taxon>
        <taxon>Rosales</taxon>
        <taxon>Rosaceae</taxon>
        <taxon>Rosoideae</taxon>
        <taxon>Rosoideae incertae sedis</taxon>
        <taxon>Rosa</taxon>
    </lineage>
</organism>
<accession>A0A2P6QN14</accession>
<dbReference type="Gramene" id="PRQ35559">
    <property type="protein sequence ID" value="PRQ35559"/>
    <property type="gene ID" value="RchiOBHm_Chr5g0081341"/>
</dbReference>
<dbReference type="Proteomes" id="UP000238479">
    <property type="component" value="Chromosome 5"/>
</dbReference>
<evidence type="ECO:0008006" key="3">
    <source>
        <dbReference type="Google" id="ProtNLM"/>
    </source>
</evidence>
<name>A0A2P6QN14_ROSCH</name>
<dbReference type="AlphaFoldDB" id="A0A2P6QN14"/>
<proteinExistence type="predicted"/>
<protein>
    <recommendedName>
        <fullName evidence="3">F-box associated interaction domain-containing protein</fullName>
    </recommendedName>
</protein>
<dbReference type="EMBL" id="PDCK01000043">
    <property type="protein sequence ID" value="PRQ35559.1"/>
    <property type="molecule type" value="Genomic_DNA"/>
</dbReference>
<comment type="caution">
    <text evidence="1">The sequence shown here is derived from an EMBL/GenBank/DDBJ whole genome shotgun (WGS) entry which is preliminary data.</text>
</comment>
<sequence>MPLPVVEDHFAGDYFRHLGDFGGCLCVFGQADTNAGSMDLWVMREYDAGNSWTKLFNLKLSNQPEQIYHVNPIFVMETSTFLEVHTKSESGAKLVRSYHKEEKFEEIRVDRQSMIGYEESLLWLE</sequence>
<evidence type="ECO:0000313" key="1">
    <source>
        <dbReference type="EMBL" id="PRQ35559.1"/>
    </source>
</evidence>
<gene>
    <name evidence="1" type="ORF">RchiOBHm_Chr5g0081341</name>
</gene>
<evidence type="ECO:0000313" key="2">
    <source>
        <dbReference type="Proteomes" id="UP000238479"/>
    </source>
</evidence>
<keyword evidence="2" id="KW-1185">Reference proteome</keyword>
<reference evidence="1 2" key="1">
    <citation type="journal article" date="2018" name="Nat. Genet.">
        <title>The Rosa genome provides new insights in the design of modern roses.</title>
        <authorList>
            <person name="Bendahmane M."/>
        </authorList>
    </citation>
    <scope>NUCLEOTIDE SEQUENCE [LARGE SCALE GENOMIC DNA]</scope>
    <source>
        <strain evidence="2">cv. Old Blush</strain>
    </source>
</reference>